<evidence type="ECO:0000313" key="2">
    <source>
        <dbReference type="Proteomes" id="UP000887574"/>
    </source>
</evidence>
<name>A0A915ER84_9BILA</name>
<dbReference type="AlphaFoldDB" id="A0A915ER84"/>
<sequence length="74" mass="8619">MLSLVFPSNRPPMMRRGIAPNQPRKFFDTASEYASESTAGLPPNHFQRPQNINEPVQQPRRSRRVQQKNNERSK</sequence>
<accession>A0A915ER84</accession>
<dbReference type="WBParaSite" id="jg8089">
    <property type="protein sequence ID" value="jg8089"/>
    <property type="gene ID" value="jg8089"/>
</dbReference>
<evidence type="ECO:0000256" key="1">
    <source>
        <dbReference type="SAM" id="MobiDB-lite"/>
    </source>
</evidence>
<proteinExistence type="predicted"/>
<organism evidence="2 3">
    <name type="scientific">Ditylenchus dipsaci</name>
    <dbReference type="NCBI Taxonomy" id="166011"/>
    <lineage>
        <taxon>Eukaryota</taxon>
        <taxon>Metazoa</taxon>
        <taxon>Ecdysozoa</taxon>
        <taxon>Nematoda</taxon>
        <taxon>Chromadorea</taxon>
        <taxon>Rhabditida</taxon>
        <taxon>Tylenchina</taxon>
        <taxon>Tylenchomorpha</taxon>
        <taxon>Sphaerularioidea</taxon>
        <taxon>Anguinidae</taxon>
        <taxon>Anguininae</taxon>
        <taxon>Ditylenchus</taxon>
    </lineage>
</organism>
<evidence type="ECO:0000313" key="3">
    <source>
        <dbReference type="WBParaSite" id="jg8089"/>
    </source>
</evidence>
<keyword evidence="2" id="KW-1185">Reference proteome</keyword>
<dbReference type="Proteomes" id="UP000887574">
    <property type="component" value="Unplaced"/>
</dbReference>
<protein>
    <submittedName>
        <fullName evidence="3">Uncharacterized protein</fullName>
    </submittedName>
</protein>
<reference evidence="3" key="1">
    <citation type="submission" date="2022-11" db="UniProtKB">
        <authorList>
            <consortium name="WormBaseParasite"/>
        </authorList>
    </citation>
    <scope>IDENTIFICATION</scope>
</reference>
<feature type="region of interest" description="Disordered" evidence="1">
    <location>
        <begin position="1"/>
        <end position="74"/>
    </location>
</feature>